<feature type="transmembrane region" description="Helical" evidence="2">
    <location>
        <begin position="177"/>
        <end position="197"/>
    </location>
</feature>
<dbReference type="AlphaFoldDB" id="A0A226D9X4"/>
<organism evidence="3 4">
    <name type="scientific">Folsomia candida</name>
    <name type="common">Springtail</name>
    <dbReference type="NCBI Taxonomy" id="158441"/>
    <lineage>
        <taxon>Eukaryota</taxon>
        <taxon>Metazoa</taxon>
        <taxon>Ecdysozoa</taxon>
        <taxon>Arthropoda</taxon>
        <taxon>Hexapoda</taxon>
        <taxon>Collembola</taxon>
        <taxon>Entomobryomorpha</taxon>
        <taxon>Isotomoidea</taxon>
        <taxon>Isotomidae</taxon>
        <taxon>Proisotominae</taxon>
        <taxon>Folsomia</taxon>
    </lineage>
</organism>
<protein>
    <submittedName>
        <fullName evidence="3">Uncharacterized protein</fullName>
    </submittedName>
</protein>
<keyword evidence="2" id="KW-0812">Transmembrane</keyword>
<dbReference type="Proteomes" id="UP000198287">
    <property type="component" value="Unassembled WGS sequence"/>
</dbReference>
<evidence type="ECO:0000313" key="4">
    <source>
        <dbReference type="Proteomes" id="UP000198287"/>
    </source>
</evidence>
<evidence type="ECO:0000313" key="3">
    <source>
        <dbReference type="EMBL" id="OXA41421.1"/>
    </source>
</evidence>
<keyword evidence="2" id="KW-0472">Membrane</keyword>
<proteinExistence type="predicted"/>
<evidence type="ECO:0000256" key="1">
    <source>
        <dbReference type="SAM" id="MobiDB-lite"/>
    </source>
</evidence>
<gene>
    <name evidence="3" type="ORF">Fcan01_23899</name>
</gene>
<keyword evidence="4" id="KW-1185">Reference proteome</keyword>
<reference evidence="3 4" key="1">
    <citation type="submission" date="2015-12" db="EMBL/GenBank/DDBJ databases">
        <title>The genome of Folsomia candida.</title>
        <authorList>
            <person name="Faddeeva A."/>
            <person name="Derks M.F."/>
            <person name="Anvar Y."/>
            <person name="Smit S."/>
            <person name="Van Straalen N."/>
            <person name="Roelofs D."/>
        </authorList>
    </citation>
    <scope>NUCLEOTIDE SEQUENCE [LARGE SCALE GENOMIC DNA]</scope>
    <source>
        <strain evidence="3 4">VU population</strain>
        <tissue evidence="3">Whole body</tissue>
    </source>
</reference>
<dbReference type="EMBL" id="LNIX01000029">
    <property type="protein sequence ID" value="OXA41421.1"/>
    <property type="molecule type" value="Genomic_DNA"/>
</dbReference>
<evidence type="ECO:0000256" key="2">
    <source>
        <dbReference type="SAM" id="Phobius"/>
    </source>
</evidence>
<sequence length="245" mass="28759">MVDFLVPIVNENLTVSEVDPFFLMVKDKGQMCKLVYNGPRTALVSRKEECVFSAGRDFQGKFMANTRCKNFSDYEKRSVFKLDSCVPMEEGNEEIFIQVKAYNNDFYAYCPGFTFTFGLTRRHMLNLVFNEKEDPLFLEKVTWHLTPIVNWDELNKTFPYLAPLNADHWERERNRDFWIMICILGAVFLTILLIVLWEKLRSKCVEKKRHACTCNHRQDSEMRTLRGNNPEDAESSEESIHGQIK</sequence>
<feature type="region of interest" description="Disordered" evidence="1">
    <location>
        <begin position="221"/>
        <end position="245"/>
    </location>
</feature>
<accession>A0A226D9X4</accession>
<name>A0A226D9X4_FOLCA</name>
<comment type="caution">
    <text evidence="3">The sequence shown here is derived from an EMBL/GenBank/DDBJ whole genome shotgun (WGS) entry which is preliminary data.</text>
</comment>
<keyword evidence="2" id="KW-1133">Transmembrane helix</keyword>